<dbReference type="GO" id="GO:0002940">
    <property type="term" value="P:tRNA N2-guanine methylation"/>
    <property type="evidence" value="ECO:0007669"/>
    <property type="project" value="TreeGrafter"/>
</dbReference>
<dbReference type="SUPFAM" id="SSF53335">
    <property type="entry name" value="S-adenosyl-L-methionine-dependent methyltransferases"/>
    <property type="match status" value="1"/>
</dbReference>
<name>A0A132NZ92_GIAIN</name>
<dbReference type="InterPro" id="IPR042296">
    <property type="entry name" value="tRNA_met_Trm1_C"/>
</dbReference>
<keyword evidence="4 9" id="KW-0949">S-adenosyl-L-methionine</keyword>
<evidence type="ECO:0000256" key="8">
    <source>
        <dbReference type="ARBA" id="ARBA00051897"/>
    </source>
</evidence>
<dbReference type="GO" id="GO:0160104">
    <property type="term" value="F:tRNA (guanine(26)-N2)-dimethyltransferase activity"/>
    <property type="evidence" value="ECO:0007669"/>
    <property type="project" value="UniProtKB-UniRule"/>
</dbReference>
<keyword evidence="6 9" id="KW-0694">RNA-binding</keyword>
<dbReference type="PANTHER" id="PTHR10631">
    <property type="entry name" value="N 2 ,N 2 -DIMETHYLGUANOSINE TRNA METHYLTRANSFERASE"/>
    <property type="match status" value="1"/>
</dbReference>
<dbReference type="Gene3D" id="3.40.50.150">
    <property type="entry name" value="Vaccinia Virus protein VP39"/>
    <property type="match status" value="1"/>
</dbReference>
<evidence type="ECO:0000256" key="4">
    <source>
        <dbReference type="ARBA" id="ARBA00022691"/>
    </source>
</evidence>
<dbReference type="EMBL" id="JXTI01000009">
    <property type="protein sequence ID" value="KWX15380.1"/>
    <property type="molecule type" value="Genomic_DNA"/>
</dbReference>
<dbReference type="OrthoDB" id="6349953at2759"/>
<dbReference type="AlphaFoldDB" id="A0A132NZ92"/>
<proteinExistence type="inferred from homology"/>
<evidence type="ECO:0000256" key="9">
    <source>
        <dbReference type="PROSITE-ProRule" id="PRU00958"/>
    </source>
</evidence>
<gene>
    <name evidence="10" type="ORF">QR46_0580</name>
</gene>
<evidence type="ECO:0000256" key="2">
    <source>
        <dbReference type="ARBA" id="ARBA00022603"/>
    </source>
</evidence>
<comment type="caution">
    <text evidence="10">The sequence shown here is derived from an EMBL/GenBank/DDBJ whole genome shotgun (WGS) entry which is preliminary data.</text>
</comment>
<dbReference type="PROSITE" id="PS51626">
    <property type="entry name" value="SAM_MT_TRM1"/>
    <property type="match status" value="1"/>
</dbReference>
<comment type="catalytic activity">
    <reaction evidence="8 9">
        <text>guanosine(26) in tRNA + 2 S-adenosyl-L-methionine = N(2)-dimethylguanosine(26) in tRNA + 2 S-adenosyl-L-homocysteine + 2 H(+)</text>
        <dbReference type="Rhea" id="RHEA:43140"/>
        <dbReference type="Rhea" id="RHEA-COMP:10359"/>
        <dbReference type="Rhea" id="RHEA-COMP:10360"/>
        <dbReference type="ChEBI" id="CHEBI:15378"/>
        <dbReference type="ChEBI" id="CHEBI:57856"/>
        <dbReference type="ChEBI" id="CHEBI:59789"/>
        <dbReference type="ChEBI" id="CHEBI:74269"/>
        <dbReference type="ChEBI" id="CHEBI:74513"/>
        <dbReference type="EC" id="2.1.1.216"/>
    </reaction>
</comment>
<dbReference type="Pfam" id="PF02005">
    <property type="entry name" value="TRM"/>
    <property type="match status" value="1"/>
</dbReference>
<keyword evidence="1 9" id="KW-0820">tRNA-binding</keyword>
<dbReference type="Proteomes" id="UP000070089">
    <property type="component" value="Unassembled WGS sequence"/>
</dbReference>
<sequence>MNDPLPQDPSNKQSATSDLLTHTEGTVSFTYDSSKVFFNPTQVFNRDISLLVVDQYLRHIYDSSGSQRAILVDCLSASGLRALRYSRELHADIPLHILAIDISPAATNAIAMNHKGNPVTLPNVTFEVSCMDANKKLQDLHHSQTPVAIVDIDPYGHPTPFLPATLEACSHNSLLCITATDGAITCRKQCKECFIRYDAAPATGKVWAHEGSIRIVLGAIAKEAARRRASITPLISFFHKHYLRVFVLVNKKNKCRSLDMYQALGTVYHCMVCSYFTIQQADSDKFALPLADGSKCPYCLSCMHISGPMWLGDLHNKEFLDRLEEALPSYRDLRSHNDIAAHISFAKGECGLPPLLYSANTITSYLKSLSLSTAHLATALEQLGYIVGPSHTQPGGLKTNAPFSAILGVLYPWHRVCVLQGSSKPVQNLQQGNVTPVYLNDSVLNKLLERYFSLDESSKRALISRYKDGMDQFYMQHHHATVDSICAIDYFSVSQHVQQWFHKSWKTDDGLTKYRATNFRPNPEPNWGPKKAK</sequence>
<dbReference type="GO" id="GO:0005634">
    <property type="term" value="C:nucleus"/>
    <property type="evidence" value="ECO:0007669"/>
    <property type="project" value="TreeGrafter"/>
</dbReference>
<dbReference type="PANTHER" id="PTHR10631:SF3">
    <property type="entry name" value="TRNA (GUANINE(26)-N(2))-DIMETHYLTRANSFERASE"/>
    <property type="match status" value="1"/>
</dbReference>
<organism evidence="10 11">
    <name type="scientific">Giardia duodenalis assemblage B</name>
    <dbReference type="NCBI Taxonomy" id="1394984"/>
    <lineage>
        <taxon>Eukaryota</taxon>
        <taxon>Metamonada</taxon>
        <taxon>Diplomonadida</taxon>
        <taxon>Hexamitidae</taxon>
        <taxon>Giardiinae</taxon>
        <taxon>Giardia</taxon>
    </lineage>
</organism>
<dbReference type="VEuPathDB" id="GiardiaDB:QR46_0580"/>
<evidence type="ECO:0000313" key="11">
    <source>
        <dbReference type="Proteomes" id="UP000070089"/>
    </source>
</evidence>
<dbReference type="InterPro" id="IPR002905">
    <property type="entry name" value="Trm1"/>
</dbReference>
<keyword evidence="2 9" id="KW-0489">Methyltransferase</keyword>
<evidence type="ECO:0000256" key="3">
    <source>
        <dbReference type="ARBA" id="ARBA00022679"/>
    </source>
</evidence>
<dbReference type="InterPro" id="IPR029063">
    <property type="entry name" value="SAM-dependent_MTases_sf"/>
</dbReference>
<evidence type="ECO:0000313" key="10">
    <source>
        <dbReference type="EMBL" id="KWX15380.1"/>
    </source>
</evidence>
<evidence type="ECO:0000256" key="5">
    <source>
        <dbReference type="ARBA" id="ARBA00022694"/>
    </source>
</evidence>
<protein>
    <recommendedName>
        <fullName evidence="7 9">tRNA (guanine(26)-N(2))-dimethyltransferase</fullName>
        <ecNumber evidence="7 9">2.1.1.216</ecNumber>
    </recommendedName>
</protein>
<keyword evidence="3 9" id="KW-0808">Transferase</keyword>
<dbReference type="GO" id="GO:0000049">
    <property type="term" value="F:tRNA binding"/>
    <property type="evidence" value="ECO:0007669"/>
    <property type="project" value="UniProtKB-UniRule"/>
</dbReference>
<evidence type="ECO:0000256" key="6">
    <source>
        <dbReference type="ARBA" id="ARBA00022884"/>
    </source>
</evidence>
<keyword evidence="5 9" id="KW-0819">tRNA processing</keyword>
<evidence type="ECO:0000256" key="1">
    <source>
        <dbReference type="ARBA" id="ARBA00022555"/>
    </source>
</evidence>
<dbReference type="EC" id="2.1.1.216" evidence="7 9"/>
<reference evidence="10 11" key="1">
    <citation type="journal article" date="2015" name="Mol. Biochem. Parasitol.">
        <title>Identification of polymorphic genes for use in assemblage B genotyping assays through comparative genomics of multiple assemblage B Giardia duodenalis isolates.</title>
        <authorList>
            <person name="Wielinga C."/>
            <person name="Thompson R.C."/>
            <person name="Monis P."/>
            <person name="Ryan U."/>
        </authorList>
    </citation>
    <scope>NUCLEOTIDE SEQUENCE [LARGE SCALE GENOMIC DNA]</scope>
    <source>
        <strain evidence="10 11">BAH15c1</strain>
    </source>
</reference>
<accession>A0A132NZ92</accession>
<dbReference type="Gene3D" id="3.30.56.70">
    <property type="entry name" value="N2,N2-dimethylguanosine tRNA methyltransferase, C-terminal domain"/>
    <property type="match status" value="1"/>
</dbReference>
<comment type="similarity">
    <text evidence="9">Belongs to the class I-like SAM-binding methyltransferase superfamily. Trm1 family.</text>
</comment>
<evidence type="ECO:0000256" key="7">
    <source>
        <dbReference type="ARBA" id="ARBA00039099"/>
    </source>
</evidence>